<dbReference type="InterPro" id="IPR001054">
    <property type="entry name" value="A/G_cyclase"/>
</dbReference>
<name>A0A923HV66_9BURK</name>
<dbReference type="SMART" id="SM00044">
    <property type="entry name" value="CYCc"/>
    <property type="match status" value="1"/>
</dbReference>
<comment type="caution">
    <text evidence="3">The sequence shown here is derived from an EMBL/GenBank/DDBJ whole genome shotgun (WGS) entry which is preliminary data.</text>
</comment>
<proteinExistence type="predicted"/>
<dbReference type="PANTHER" id="PTHR43081">
    <property type="entry name" value="ADENYLATE CYCLASE, TERMINAL-DIFFERENTIATION SPECIFIC-RELATED"/>
    <property type="match status" value="1"/>
</dbReference>
<evidence type="ECO:0000259" key="2">
    <source>
        <dbReference type="PROSITE" id="PS50125"/>
    </source>
</evidence>
<dbReference type="RefSeq" id="WP_186917909.1">
    <property type="nucleotide sequence ID" value="NZ_JACOFZ010000012.1"/>
</dbReference>
<organism evidence="3 4">
    <name type="scientific">Undibacterium nitidum</name>
    <dbReference type="NCBI Taxonomy" id="2762298"/>
    <lineage>
        <taxon>Bacteria</taxon>
        <taxon>Pseudomonadati</taxon>
        <taxon>Pseudomonadota</taxon>
        <taxon>Betaproteobacteria</taxon>
        <taxon>Burkholderiales</taxon>
        <taxon>Oxalobacteraceae</taxon>
        <taxon>Undibacterium</taxon>
    </lineage>
</organism>
<dbReference type="SUPFAM" id="SSF55073">
    <property type="entry name" value="Nucleotide cyclase"/>
    <property type="match status" value="1"/>
</dbReference>
<dbReference type="InterPro" id="IPR050697">
    <property type="entry name" value="Adenylyl/Guanylyl_Cyclase_3/4"/>
</dbReference>
<dbReference type="InterPro" id="IPR029787">
    <property type="entry name" value="Nucleotide_cyclase"/>
</dbReference>
<dbReference type="Pfam" id="PF00211">
    <property type="entry name" value="Guanylate_cyc"/>
    <property type="match status" value="1"/>
</dbReference>
<dbReference type="GO" id="GO:0035556">
    <property type="term" value="P:intracellular signal transduction"/>
    <property type="evidence" value="ECO:0007669"/>
    <property type="project" value="InterPro"/>
</dbReference>
<dbReference type="SMART" id="SM01080">
    <property type="entry name" value="CHASE2"/>
    <property type="match status" value="1"/>
</dbReference>
<dbReference type="Proteomes" id="UP000627446">
    <property type="component" value="Unassembled WGS sequence"/>
</dbReference>
<dbReference type="AlphaFoldDB" id="A0A923HV66"/>
<keyword evidence="1" id="KW-1133">Transmembrane helix</keyword>
<evidence type="ECO:0000313" key="3">
    <source>
        <dbReference type="EMBL" id="MBC3883282.1"/>
    </source>
</evidence>
<gene>
    <name evidence="3" type="ORF">H8K36_17965</name>
</gene>
<protein>
    <submittedName>
        <fullName evidence="3">Adenylate/guanylate cyclase domain-containing protein</fullName>
    </submittedName>
</protein>
<feature type="transmembrane region" description="Helical" evidence="1">
    <location>
        <begin position="340"/>
        <end position="359"/>
    </location>
</feature>
<sequence>MTIATAARNRWARAALIAFQISLVIGSALLLSETRLGQQIDYSLYDRQLALSRQYFPQAVSIDPVIVGLDEAFVDSIDEPLSLSHTHLAQALEIISSSGARVIGVDIALPEKRFETLVNKSAPELDLHRRLLQGLLTTVTQSKLVVAKVWDKDAHHFRELQLDYAAVLQTQEGNFDPMASAHLCADLDGKIRRFPDHECQPDRINTSLAAEVAAAYGVRQNWQGLINFRLGSTMSYRSLKTILQMHAQGDQIDLRHLFDGKVVLVGSTQDYVDILHLPAPLARWLPDSERVPGVLVHAQAVRSMLNQGMMQSIANTSWQVILLCLIASTFLFGRRIALKLSLAFIAILGLACLSFLMFLQNRWLSVSAVLLTLMFASLWSISWQAWQHFVDKQKLAKAFTGRVSPQVMSAIMENDVGAMQHSHREKVCVLFSDVRNFTTMCEHMPAEQVVNLLNRYFSLMVAEIHKQGGTVDKFIGDGLMAFFGAPNTLLHPEQQALKAARGMLVALEDFNREISAQGFGAWKIGIGLHAGEAVIGILGSEERHEYTAIGDVVNTAARLESISKNLQYPIIVSDIVASAVGPDPKLVPLNEQELKGRSAIAVFGSAD</sequence>
<feature type="transmembrane region" description="Helical" evidence="1">
    <location>
        <begin position="316"/>
        <end position="333"/>
    </location>
</feature>
<dbReference type="GO" id="GO:0004016">
    <property type="term" value="F:adenylate cyclase activity"/>
    <property type="evidence" value="ECO:0007669"/>
    <property type="project" value="UniProtKB-ARBA"/>
</dbReference>
<dbReference type="EMBL" id="JACOFZ010000012">
    <property type="protein sequence ID" value="MBC3883282.1"/>
    <property type="molecule type" value="Genomic_DNA"/>
</dbReference>
<dbReference type="PROSITE" id="PS50125">
    <property type="entry name" value="GUANYLATE_CYCLASE_2"/>
    <property type="match status" value="1"/>
</dbReference>
<feature type="domain" description="Guanylate cyclase" evidence="2">
    <location>
        <begin position="428"/>
        <end position="560"/>
    </location>
</feature>
<keyword evidence="4" id="KW-1185">Reference proteome</keyword>
<evidence type="ECO:0000313" key="4">
    <source>
        <dbReference type="Proteomes" id="UP000627446"/>
    </source>
</evidence>
<dbReference type="GO" id="GO:0006171">
    <property type="term" value="P:cAMP biosynthetic process"/>
    <property type="evidence" value="ECO:0007669"/>
    <property type="project" value="TreeGrafter"/>
</dbReference>
<evidence type="ECO:0000256" key="1">
    <source>
        <dbReference type="SAM" id="Phobius"/>
    </source>
</evidence>
<keyword evidence="1" id="KW-0812">Transmembrane</keyword>
<reference evidence="3" key="1">
    <citation type="submission" date="2020-08" db="EMBL/GenBank/DDBJ databases">
        <title>Novel species isolated from subtropical streams in China.</title>
        <authorList>
            <person name="Lu H."/>
        </authorList>
    </citation>
    <scope>NUCLEOTIDE SEQUENCE</scope>
    <source>
        <strain evidence="3">LX22W</strain>
    </source>
</reference>
<dbReference type="Gene3D" id="3.30.70.1230">
    <property type="entry name" value="Nucleotide cyclase"/>
    <property type="match status" value="1"/>
</dbReference>
<dbReference type="Pfam" id="PF05226">
    <property type="entry name" value="CHASE2"/>
    <property type="match status" value="1"/>
</dbReference>
<dbReference type="InterPro" id="IPR007890">
    <property type="entry name" value="CHASE2"/>
</dbReference>
<dbReference type="PANTHER" id="PTHR43081:SF1">
    <property type="entry name" value="ADENYLATE CYCLASE, TERMINAL-DIFFERENTIATION SPECIFIC"/>
    <property type="match status" value="1"/>
</dbReference>
<dbReference type="CDD" id="cd07302">
    <property type="entry name" value="CHD"/>
    <property type="match status" value="1"/>
</dbReference>
<feature type="transmembrane region" description="Helical" evidence="1">
    <location>
        <begin position="365"/>
        <end position="386"/>
    </location>
</feature>
<keyword evidence="1" id="KW-0472">Membrane</keyword>
<accession>A0A923HV66</accession>